<accession>A0A316U5A2</accession>
<feature type="compositionally biased region" description="Polar residues" evidence="3">
    <location>
        <begin position="16"/>
        <end position="26"/>
    </location>
</feature>
<feature type="transmembrane region" description="Helical" evidence="4">
    <location>
        <begin position="1438"/>
        <end position="1460"/>
    </location>
</feature>
<keyword evidence="4" id="KW-1133">Transmembrane helix</keyword>
<feature type="compositionally biased region" description="Low complexity" evidence="3">
    <location>
        <begin position="138"/>
        <end position="152"/>
    </location>
</feature>
<feature type="region of interest" description="Disordered" evidence="3">
    <location>
        <begin position="1338"/>
        <end position="1427"/>
    </location>
</feature>
<evidence type="ECO:0000256" key="4">
    <source>
        <dbReference type="SAM" id="Phobius"/>
    </source>
</evidence>
<feature type="compositionally biased region" description="Basic residues" evidence="3">
    <location>
        <begin position="622"/>
        <end position="631"/>
    </location>
</feature>
<feature type="repeat" description="ANK" evidence="2">
    <location>
        <begin position="1040"/>
        <end position="1065"/>
    </location>
</feature>
<dbReference type="InterPro" id="IPR014756">
    <property type="entry name" value="Ig_E-set"/>
</dbReference>
<name>A0A316U5A2_9BASI</name>
<gene>
    <name evidence="6" type="ORF">BCV69DRAFT_209738</name>
</gene>
<protein>
    <recommendedName>
        <fullName evidence="5">IPT/TIG domain-containing protein</fullName>
    </recommendedName>
</protein>
<feature type="compositionally biased region" description="Low complexity" evidence="3">
    <location>
        <begin position="36"/>
        <end position="70"/>
    </location>
</feature>
<dbReference type="PROSITE" id="PS50297">
    <property type="entry name" value="ANK_REP_REGION"/>
    <property type="match status" value="2"/>
</dbReference>
<evidence type="ECO:0000313" key="7">
    <source>
        <dbReference type="Proteomes" id="UP000245942"/>
    </source>
</evidence>
<dbReference type="PROSITE" id="PS50088">
    <property type="entry name" value="ANK_REPEAT"/>
    <property type="match status" value="2"/>
</dbReference>
<keyword evidence="1 2" id="KW-0040">ANK repeat</keyword>
<dbReference type="SMART" id="SM00429">
    <property type="entry name" value="IPT"/>
    <property type="match status" value="1"/>
</dbReference>
<keyword evidence="4" id="KW-0812">Transmembrane</keyword>
<feature type="compositionally biased region" description="Low complexity" evidence="3">
    <location>
        <begin position="1392"/>
        <end position="1427"/>
    </location>
</feature>
<feature type="region of interest" description="Disordered" evidence="3">
    <location>
        <begin position="1"/>
        <end position="97"/>
    </location>
</feature>
<feature type="region of interest" description="Disordered" evidence="3">
    <location>
        <begin position="704"/>
        <end position="723"/>
    </location>
</feature>
<dbReference type="PANTHER" id="PTHR23335:SF1">
    <property type="entry name" value="CALMODULIN-BINDING TRANSCRIPTION ACTIVATOR, ISOFORM F"/>
    <property type="match status" value="1"/>
</dbReference>
<feature type="region of interest" description="Disordered" evidence="3">
    <location>
        <begin position="112"/>
        <end position="323"/>
    </location>
</feature>
<feature type="compositionally biased region" description="Low complexity" evidence="3">
    <location>
        <begin position="265"/>
        <end position="293"/>
    </location>
</feature>
<feature type="region of interest" description="Disordered" evidence="3">
    <location>
        <begin position="1103"/>
        <end position="1181"/>
    </location>
</feature>
<evidence type="ECO:0000256" key="3">
    <source>
        <dbReference type="SAM" id="MobiDB-lite"/>
    </source>
</evidence>
<dbReference type="InterPro" id="IPR002110">
    <property type="entry name" value="Ankyrin_rpt"/>
</dbReference>
<feature type="compositionally biased region" description="Polar residues" evidence="3">
    <location>
        <begin position="704"/>
        <end position="717"/>
    </location>
</feature>
<dbReference type="Pfam" id="PF01833">
    <property type="entry name" value="TIG"/>
    <property type="match status" value="1"/>
</dbReference>
<proteinExistence type="predicted"/>
<evidence type="ECO:0000256" key="2">
    <source>
        <dbReference type="PROSITE-ProRule" id="PRU00023"/>
    </source>
</evidence>
<evidence type="ECO:0000313" key="6">
    <source>
        <dbReference type="EMBL" id="PWN20437.1"/>
    </source>
</evidence>
<feature type="compositionally biased region" description="Polar residues" evidence="3">
    <location>
        <begin position="254"/>
        <end position="263"/>
    </location>
</feature>
<dbReference type="GeneID" id="37011474"/>
<feature type="region of interest" description="Disordered" evidence="3">
    <location>
        <begin position="574"/>
        <end position="670"/>
    </location>
</feature>
<feature type="compositionally biased region" description="Basic and acidic residues" evidence="3">
    <location>
        <begin position="1280"/>
        <end position="1296"/>
    </location>
</feature>
<dbReference type="InterPro" id="IPR036770">
    <property type="entry name" value="Ankyrin_rpt-contain_sf"/>
</dbReference>
<dbReference type="GO" id="GO:0006357">
    <property type="term" value="P:regulation of transcription by RNA polymerase II"/>
    <property type="evidence" value="ECO:0007669"/>
    <property type="project" value="TreeGrafter"/>
</dbReference>
<feature type="repeat" description="ANK" evidence="2">
    <location>
        <begin position="1007"/>
        <end position="1039"/>
    </location>
</feature>
<dbReference type="InterPro" id="IPR002909">
    <property type="entry name" value="IPT_dom"/>
</dbReference>
<dbReference type="SMART" id="SM00248">
    <property type="entry name" value="ANK"/>
    <property type="match status" value="2"/>
</dbReference>
<evidence type="ECO:0000256" key="1">
    <source>
        <dbReference type="ARBA" id="ARBA00023043"/>
    </source>
</evidence>
<sequence length="1511" mass="158377">MSLSSEVHSPFYHPHITSTSSRTAFNEDSPPGLTASGSSDDGSSPSSVAGGRAHSASSSSSSKAAGSSKPGLGGSSYHQAMSPWASTSDDSFAGSRRGFADDDMDFASFSSANERSFSQSSGGYLASPAMSTSHNNFSISASPAMSSSVFASPTNDEAKEMRAASQRMSNVNGGHMTAPMKAYSNGTPWADEHINDEQMFDSIIDENSFGPPSTRTSEYSGSPPPRSSHLSSAFGAMQIPNSFASTSSTTSTTNIKTEQQSDGCPTPAAVTASATPAWSPRATTSASASTSRRGSIDAAKAASMIKTARRESHGGSASSDGEVSLSAAVVSRPDADSLADLQIHVHGIPARGAKSRVETQIKAHLELVRPLSSGKGSSEDVAAWERIGSYSHLKLPPLSATKRKTKKNQQSIGDIPKEKTLYLDVAVVNASPPHQRAFACTGCSEREKKRADRRKSCKAKTGPLPTEEEMRKLGIDPQDPKAAELAAERLTHEEAKRIILFNCGDYIEFKDGHAELPTRITCYCRHHKEKLGFCILFTMRNWKGKTVACGSTPAIMITDDHKSSAALERFRRDAAANSNAAPNGDDADTSEQQRRSRSATSFDRSRANSYDGNENGTAGGANRHKVKKSRPKPYDSQRRSASGVGGFGMTALSSNGGSTLDTVEDVGKDEPQPDLVQMLAAIGNERASLVNSGAVTNADTSRIASPEVQQQPQTHPDFNSLLAEGSISPDTLMTNPLSLPNFDFTHPAIAQQMLALLGHQGFMPQLSGVMPMGSDMQQHQAQMPQPTEPAQPLATISKVIPGEGPTTGGVEVTILGDNFAEGMTCFFGDIAASSTRVWASNALLCVLPPSPSPGPVAVTIKTAEELNSGYVQPRPQGALQLFTYVDKSDTQLMELALQVVGFQQTRTMQVPREIALRLLATGQGGSGAANGGQQYSGGAQQHQLGTNGRNAIAGVFAAAAQTSSHGSLGEGTSTSSFQDTIINFLSLLEVDTGMPRREDAIRLANSSGHTLLHLAVILGFHRLASKLLALGCPVDARDRGGYTALHLAALTGRTTVARILLNHGARSLRTSHSGQSPFDFTIRQDYPEIERMLRDSAIQQSGTLQGYSGGGGYDGDDDTISSYSESEEAEDVADADDDWSSSEEEEEESEEDDVETGVMDSSDSTPRAVTSPLALDLGMTSLDKKLSPAKLDEKEKSEKRGPLASNHALRILANKLPGGVSFLDVTDRLLPHSLQQRMQAVAVFQMTMPAPPSLRNWVSSSGSATSGEGSAAAEGGKSQKVSEDALAHADEHEETSRLTTLWRHILDETNTWRLSAGHIAPPPAYETATATLSEAVDQEGTSAELGENTREETASTGQAGPSSASSTSTSATATPGTASTSAPLKHRRSSRRSSPSSAPSPTLPSSSTSSPPTSSSPSSSTSTTSTTMGVEDDWMLKWFWLPCLILALLLAMFSTGPLSVKSLLGYVPKIGGGVASAAAAGMGGLAGAAGAGVGAVGGPGPGPGPAGVGRG</sequence>
<feature type="compositionally biased region" description="Low complexity" evidence="3">
    <location>
        <begin position="1259"/>
        <end position="1276"/>
    </location>
</feature>
<feature type="compositionally biased region" description="Polar residues" evidence="3">
    <location>
        <begin position="1159"/>
        <end position="1168"/>
    </location>
</feature>
<dbReference type="GO" id="GO:0005634">
    <property type="term" value="C:nucleus"/>
    <property type="evidence" value="ECO:0007669"/>
    <property type="project" value="TreeGrafter"/>
</dbReference>
<dbReference type="Gene3D" id="1.25.40.20">
    <property type="entry name" value="Ankyrin repeat-containing domain"/>
    <property type="match status" value="1"/>
</dbReference>
<feature type="compositionally biased region" description="Polar residues" evidence="3">
    <location>
        <begin position="598"/>
        <end position="616"/>
    </location>
</feature>
<keyword evidence="4" id="KW-0472">Membrane</keyword>
<dbReference type="CDD" id="cd00102">
    <property type="entry name" value="IPT"/>
    <property type="match status" value="1"/>
</dbReference>
<dbReference type="GO" id="GO:0003690">
    <property type="term" value="F:double-stranded DNA binding"/>
    <property type="evidence" value="ECO:0007669"/>
    <property type="project" value="TreeGrafter"/>
</dbReference>
<feature type="compositionally biased region" description="Polar residues" evidence="3">
    <location>
        <begin position="210"/>
        <end position="220"/>
    </location>
</feature>
<feature type="domain" description="IPT/TIG" evidence="5">
    <location>
        <begin position="793"/>
        <end position="885"/>
    </location>
</feature>
<dbReference type="Pfam" id="PF12796">
    <property type="entry name" value="Ank_2"/>
    <property type="match status" value="1"/>
</dbReference>
<feature type="compositionally biased region" description="Polar residues" evidence="3">
    <location>
        <begin position="113"/>
        <end position="122"/>
    </location>
</feature>
<dbReference type="InterPro" id="IPR057962">
    <property type="entry name" value="SPT23_MGA2_DBD"/>
</dbReference>
<dbReference type="STRING" id="1684307.A0A316U5A2"/>
<evidence type="ECO:0000259" key="5">
    <source>
        <dbReference type="SMART" id="SM00429"/>
    </source>
</evidence>
<reference evidence="6 7" key="1">
    <citation type="journal article" date="2018" name="Mol. Biol. Evol.">
        <title>Broad Genomic Sampling Reveals a Smut Pathogenic Ancestry of the Fungal Clade Ustilaginomycotina.</title>
        <authorList>
            <person name="Kijpornyongpan T."/>
            <person name="Mondo S.J."/>
            <person name="Barry K."/>
            <person name="Sandor L."/>
            <person name="Lee J."/>
            <person name="Lipzen A."/>
            <person name="Pangilinan J."/>
            <person name="LaButti K."/>
            <person name="Hainaut M."/>
            <person name="Henrissat B."/>
            <person name="Grigoriev I.V."/>
            <person name="Spatafora J.W."/>
            <person name="Aime M.C."/>
        </authorList>
    </citation>
    <scope>NUCLEOTIDE SEQUENCE [LARGE SCALE GENOMIC DNA]</scope>
    <source>
        <strain evidence="6 7">MCA 4718</strain>
    </source>
</reference>
<dbReference type="SUPFAM" id="SSF81296">
    <property type="entry name" value="E set domains"/>
    <property type="match status" value="1"/>
</dbReference>
<dbReference type="OrthoDB" id="71307at2759"/>
<feature type="compositionally biased region" description="Acidic residues" evidence="3">
    <location>
        <begin position="1114"/>
        <end position="1155"/>
    </location>
</feature>
<dbReference type="InterPro" id="IPR013783">
    <property type="entry name" value="Ig-like_fold"/>
</dbReference>
<dbReference type="Pfam" id="PF25603">
    <property type="entry name" value="SPT23_MGA2_DBD"/>
    <property type="match status" value="1"/>
</dbReference>
<dbReference type="Proteomes" id="UP000245942">
    <property type="component" value="Unassembled WGS sequence"/>
</dbReference>
<feature type="region of interest" description="Disordered" evidence="3">
    <location>
        <begin position="1255"/>
        <end position="1296"/>
    </location>
</feature>
<dbReference type="GO" id="GO:0003712">
    <property type="term" value="F:transcription coregulator activity"/>
    <property type="evidence" value="ECO:0007669"/>
    <property type="project" value="TreeGrafter"/>
</dbReference>
<organism evidence="6 7">
    <name type="scientific">Pseudomicrostroma glucosiphilum</name>
    <dbReference type="NCBI Taxonomy" id="1684307"/>
    <lineage>
        <taxon>Eukaryota</taxon>
        <taxon>Fungi</taxon>
        <taxon>Dikarya</taxon>
        <taxon>Basidiomycota</taxon>
        <taxon>Ustilaginomycotina</taxon>
        <taxon>Exobasidiomycetes</taxon>
        <taxon>Microstromatales</taxon>
        <taxon>Microstromatales incertae sedis</taxon>
        <taxon>Pseudomicrostroma</taxon>
    </lineage>
</organism>
<dbReference type="EMBL" id="KZ819328">
    <property type="protein sequence ID" value="PWN20437.1"/>
    <property type="molecule type" value="Genomic_DNA"/>
</dbReference>
<dbReference type="SUPFAM" id="SSF48403">
    <property type="entry name" value="Ankyrin repeat"/>
    <property type="match status" value="1"/>
</dbReference>
<dbReference type="PANTHER" id="PTHR23335">
    <property type="entry name" value="CALMODULIN-BINDING TRANSCRIPTION ACTIVATOR CAMTA"/>
    <property type="match status" value="1"/>
</dbReference>
<keyword evidence="7" id="KW-1185">Reference proteome</keyword>
<dbReference type="RefSeq" id="XP_025347597.1">
    <property type="nucleotide sequence ID" value="XM_025489740.1"/>
</dbReference>
<dbReference type="Gene3D" id="2.60.40.10">
    <property type="entry name" value="Immunoglobulins"/>
    <property type="match status" value="1"/>
</dbReference>
<feature type="compositionally biased region" description="Polar residues" evidence="3">
    <location>
        <begin position="651"/>
        <end position="661"/>
    </location>
</feature>
<feature type="compositionally biased region" description="Low complexity" evidence="3">
    <location>
        <begin position="1354"/>
        <end position="1383"/>
    </location>
</feature>